<feature type="domain" description="MADS-box" evidence="6">
    <location>
        <begin position="1"/>
        <end position="48"/>
    </location>
</feature>
<dbReference type="SMART" id="SM00432">
    <property type="entry name" value="MADS"/>
    <property type="match status" value="1"/>
</dbReference>
<dbReference type="InterPro" id="IPR002100">
    <property type="entry name" value="TF_MADSbox"/>
</dbReference>
<comment type="subcellular location">
    <subcellularLocation>
        <location evidence="1">Nucleus</location>
    </subcellularLocation>
</comment>
<evidence type="ECO:0000256" key="4">
    <source>
        <dbReference type="ARBA" id="ARBA00023163"/>
    </source>
</evidence>
<reference evidence="8" key="1">
    <citation type="submission" date="2025-08" db="UniProtKB">
        <authorList>
            <consortium name="RefSeq"/>
        </authorList>
    </citation>
    <scope>IDENTIFICATION</scope>
    <source>
        <tissue evidence="8">Leaf</tissue>
    </source>
</reference>
<evidence type="ECO:0000313" key="7">
    <source>
        <dbReference type="Proteomes" id="UP000504621"/>
    </source>
</evidence>
<dbReference type="GO" id="GO:0000978">
    <property type="term" value="F:RNA polymerase II cis-regulatory region sequence-specific DNA binding"/>
    <property type="evidence" value="ECO:0007669"/>
    <property type="project" value="TreeGrafter"/>
</dbReference>
<gene>
    <name evidence="8" type="primary">LOC110429483</name>
</gene>
<keyword evidence="2" id="KW-0805">Transcription regulation</keyword>
<evidence type="ECO:0000256" key="1">
    <source>
        <dbReference type="ARBA" id="ARBA00004123"/>
    </source>
</evidence>
<dbReference type="OrthoDB" id="601557at2759"/>
<protein>
    <submittedName>
        <fullName evidence="8">Uncharacterized protein LOC110429483</fullName>
    </submittedName>
</protein>
<dbReference type="AlphaFoldDB" id="A0A6J1BSN2"/>
<keyword evidence="3" id="KW-0238">DNA-binding</keyword>
<dbReference type="PROSITE" id="PS50066">
    <property type="entry name" value="MADS_BOX_2"/>
    <property type="match status" value="1"/>
</dbReference>
<evidence type="ECO:0000256" key="5">
    <source>
        <dbReference type="ARBA" id="ARBA00023242"/>
    </source>
</evidence>
<evidence type="ECO:0000313" key="8">
    <source>
        <dbReference type="RefSeq" id="XP_021301224.1"/>
    </source>
</evidence>
<dbReference type="InterPro" id="IPR036879">
    <property type="entry name" value="TF_MADSbox_sf"/>
</dbReference>
<dbReference type="GO" id="GO:0000981">
    <property type="term" value="F:DNA-binding transcription factor activity, RNA polymerase II-specific"/>
    <property type="evidence" value="ECO:0007669"/>
    <property type="project" value="TreeGrafter"/>
</dbReference>
<dbReference type="Proteomes" id="UP000504621">
    <property type="component" value="Unplaced"/>
</dbReference>
<keyword evidence="7" id="KW-1185">Reference proteome</keyword>
<evidence type="ECO:0000259" key="6">
    <source>
        <dbReference type="PROSITE" id="PS50066"/>
    </source>
</evidence>
<dbReference type="GO" id="GO:0046983">
    <property type="term" value="F:protein dimerization activity"/>
    <property type="evidence" value="ECO:0007669"/>
    <property type="project" value="InterPro"/>
</dbReference>
<dbReference type="RefSeq" id="XP_021301224.1">
    <property type="nucleotide sequence ID" value="XM_021445549.1"/>
</dbReference>
<organism evidence="7 8">
    <name type="scientific">Herrania umbratica</name>
    <dbReference type="NCBI Taxonomy" id="108875"/>
    <lineage>
        <taxon>Eukaryota</taxon>
        <taxon>Viridiplantae</taxon>
        <taxon>Streptophyta</taxon>
        <taxon>Embryophyta</taxon>
        <taxon>Tracheophyta</taxon>
        <taxon>Spermatophyta</taxon>
        <taxon>Magnoliopsida</taxon>
        <taxon>eudicotyledons</taxon>
        <taxon>Gunneridae</taxon>
        <taxon>Pentapetalae</taxon>
        <taxon>rosids</taxon>
        <taxon>malvids</taxon>
        <taxon>Malvales</taxon>
        <taxon>Malvaceae</taxon>
        <taxon>Byttnerioideae</taxon>
        <taxon>Herrania</taxon>
    </lineage>
</organism>
<dbReference type="SUPFAM" id="SSF55455">
    <property type="entry name" value="SRF-like"/>
    <property type="match status" value="1"/>
</dbReference>
<keyword evidence="4" id="KW-0804">Transcription</keyword>
<dbReference type="GeneID" id="110429483"/>
<dbReference type="Gene3D" id="3.40.1810.10">
    <property type="entry name" value="Transcription factor, MADS-box"/>
    <property type="match status" value="1"/>
</dbReference>
<name>A0A6J1BSN2_9ROSI</name>
<dbReference type="CDD" id="cd00120">
    <property type="entry name" value="MADS"/>
    <property type="match status" value="1"/>
</dbReference>
<dbReference type="PANTHER" id="PTHR11945:SF502">
    <property type="entry name" value="AGAMOUS-LIKE MADS-BOX PROTEIN AGL81"/>
    <property type="match status" value="1"/>
</dbReference>
<evidence type="ECO:0000256" key="3">
    <source>
        <dbReference type="ARBA" id="ARBA00023125"/>
    </source>
</evidence>
<evidence type="ECO:0000256" key="2">
    <source>
        <dbReference type="ARBA" id="ARBA00023015"/>
    </source>
</evidence>
<proteinExistence type="predicted"/>
<dbReference type="Pfam" id="PF00319">
    <property type="entry name" value="SRF-TF"/>
    <property type="match status" value="1"/>
</dbReference>
<accession>A0A6J1BSN2</accession>
<sequence length="411" mass="46905">MARGKMIMKFIENEKARATTLRKRMKGLKKKAYEFSVLCDVKVCMIIFEPKLKGGPAKVEVWPSDPVQVKSIVDKYKIEVASDAQKKISSLYDFFNVRKRGVQNEAAQVRKANFKAKFQTWDDRIEDFSPEQIASFLTKLDLNLEVVKKKITMMKGDDWNHTLSAKSRIVGGFNTQSRPHPSDGIPASFHPKNLNHSENHIQVHAPVMILNHLDHVQAFARKNLDFGVSREQPPVPAKPLNIQLPSHSPADEALVKLSLSLNPIENSMNPIDKSRRMSMMNHLDFRLQSGIASSSSKIPNKVLYNPPPSLSVCHDPRIAMPSNVMFNSPTIPVLHHDPRTAMQDDVMFKDPRAFQTRFYVPSMQPEAVHSGQQLMMPLMFPQMHPFQFTDFHLDINEYEMQSKKQRLQIIG</sequence>
<dbReference type="GO" id="GO:0005634">
    <property type="term" value="C:nucleus"/>
    <property type="evidence" value="ECO:0007669"/>
    <property type="project" value="UniProtKB-SubCell"/>
</dbReference>
<keyword evidence="5" id="KW-0539">Nucleus</keyword>
<dbReference type="PRINTS" id="PR00404">
    <property type="entry name" value="MADSDOMAIN"/>
</dbReference>
<dbReference type="PANTHER" id="PTHR11945">
    <property type="entry name" value="MADS BOX PROTEIN"/>
    <property type="match status" value="1"/>
</dbReference>